<sequence length="233" mass="25702">MSSEENISNPRKSSGSSSLSRSSSNDLFQVDTVKLNLTNSEDEQNDVSSDSSAKSEVDNTFPSHASSFDVSNMTHNEMDMSPTQSPPVQVMDRSAGYDSYRIPSSVFATNKSSSLIEWSIASNESLFSLHLGNNSFSTDSASKFDELTKSGEFNVFSPPQLVMREDTDTSKESVETEDSKTFEMGEAFKVEEKASEDHKEVKNSHSAMTPSFSHYTSPSNESRHSEQSFAFPM</sequence>
<dbReference type="Proteomes" id="UP000828941">
    <property type="component" value="Chromosome 11"/>
</dbReference>
<name>A0ACB9LS24_BAUVA</name>
<evidence type="ECO:0000313" key="2">
    <source>
        <dbReference type="Proteomes" id="UP000828941"/>
    </source>
</evidence>
<dbReference type="EMBL" id="CM039436">
    <property type="protein sequence ID" value="KAI4314079.1"/>
    <property type="molecule type" value="Genomic_DNA"/>
</dbReference>
<accession>A0ACB9LS24</accession>
<organism evidence="1 2">
    <name type="scientific">Bauhinia variegata</name>
    <name type="common">Purple orchid tree</name>
    <name type="synonym">Phanera variegata</name>
    <dbReference type="NCBI Taxonomy" id="167791"/>
    <lineage>
        <taxon>Eukaryota</taxon>
        <taxon>Viridiplantae</taxon>
        <taxon>Streptophyta</taxon>
        <taxon>Embryophyta</taxon>
        <taxon>Tracheophyta</taxon>
        <taxon>Spermatophyta</taxon>
        <taxon>Magnoliopsida</taxon>
        <taxon>eudicotyledons</taxon>
        <taxon>Gunneridae</taxon>
        <taxon>Pentapetalae</taxon>
        <taxon>rosids</taxon>
        <taxon>fabids</taxon>
        <taxon>Fabales</taxon>
        <taxon>Fabaceae</taxon>
        <taxon>Cercidoideae</taxon>
        <taxon>Cercideae</taxon>
        <taxon>Bauhiniinae</taxon>
        <taxon>Bauhinia</taxon>
    </lineage>
</organism>
<comment type="caution">
    <text evidence="1">The sequence shown here is derived from an EMBL/GenBank/DDBJ whole genome shotgun (WGS) entry which is preliminary data.</text>
</comment>
<protein>
    <submittedName>
        <fullName evidence="1">Uncharacterized protein</fullName>
    </submittedName>
</protein>
<gene>
    <name evidence="1" type="ORF">L6164_027019</name>
</gene>
<reference evidence="1 2" key="1">
    <citation type="journal article" date="2022" name="DNA Res.">
        <title>Chromosomal-level genome assembly of the orchid tree Bauhinia variegata (Leguminosae; Cercidoideae) supports the allotetraploid origin hypothesis of Bauhinia.</title>
        <authorList>
            <person name="Zhong Y."/>
            <person name="Chen Y."/>
            <person name="Zheng D."/>
            <person name="Pang J."/>
            <person name="Liu Y."/>
            <person name="Luo S."/>
            <person name="Meng S."/>
            <person name="Qian L."/>
            <person name="Wei D."/>
            <person name="Dai S."/>
            <person name="Zhou R."/>
        </authorList>
    </citation>
    <scope>NUCLEOTIDE SEQUENCE [LARGE SCALE GENOMIC DNA]</scope>
    <source>
        <strain evidence="1">BV-YZ2020</strain>
    </source>
</reference>
<evidence type="ECO:0000313" key="1">
    <source>
        <dbReference type="EMBL" id="KAI4314079.1"/>
    </source>
</evidence>
<proteinExistence type="predicted"/>
<keyword evidence="2" id="KW-1185">Reference proteome</keyword>